<organism evidence="2 3">
    <name type="scientific">Spodoptera frugiperda</name>
    <name type="common">Fall armyworm</name>
    <dbReference type="NCBI Taxonomy" id="7108"/>
    <lineage>
        <taxon>Eukaryota</taxon>
        <taxon>Metazoa</taxon>
        <taxon>Ecdysozoa</taxon>
        <taxon>Arthropoda</taxon>
        <taxon>Hexapoda</taxon>
        <taxon>Insecta</taxon>
        <taxon>Pterygota</taxon>
        <taxon>Neoptera</taxon>
        <taxon>Endopterygota</taxon>
        <taxon>Lepidoptera</taxon>
        <taxon>Glossata</taxon>
        <taxon>Ditrysia</taxon>
        <taxon>Noctuoidea</taxon>
        <taxon>Noctuidae</taxon>
        <taxon>Amphipyrinae</taxon>
        <taxon>Spodoptera</taxon>
    </lineage>
</organism>
<proteinExistence type="predicted"/>
<evidence type="ECO:0000313" key="2">
    <source>
        <dbReference type="Proteomes" id="UP000829999"/>
    </source>
</evidence>
<feature type="compositionally biased region" description="Polar residues" evidence="1">
    <location>
        <begin position="83"/>
        <end position="99"/>
    </location>
</feature>
<evidence type="ECO:0000313" key="3">
    <source>
        <dbReference type="RefSeq" id="XP_035435848.2"/>
    </source>
</evidence>
<reference evidence="3" key="1">
    <citation type="submission" date="2025-08" db="UniProtKB">
        <authorList>
            <consortium name="RefSeq"/>
        </authorList>
    </citation>
    <scope>IDENTIFICATION</scope>
    <source>
        <tissue evidence="3">Whole larval tissue</tissue>
    </source>
</reference>
<gene>
    <name evidence="3" type="primary">LOC118266482</name>
</gene>
<sequence>MGQSTHSITVQSELQPFCFECTNLDQTRNMKLFVIAALIAVAVGARLEHLERAYLPPFQGGVGQGAQGSFGGNSGFGGAGNGLESNVGSGFPGATSNQYLPPDHGPSGANGFGAQNYQQQYNGFQAPQQYQPTSFGANYQGQYSQQSAATSRQYLAPNTGSYQNPPQQAFDEQTGYHY</sequence>
<feature type="compositionally biased region" description="Polar residues" evidence="1">
    <location>
        <begin position="156"/>
        <end position="171"/>
    </location>
</feature>
<dbReference type="Proteomes" id="UP000829999">
    <property type="component" value="Chromosome 7"/>
</dbReference>
<dbReference type="RefSeq" id="XP_035435848.2">
    <property type="nucleotide sequence ID" value="XM_035579955.2"/>
</dbReference>
<accession>A0A9R0D075</accession>
<feature type="region of interest" description="Disordered" evidence="1">
    <location>
        <begin position="156"/>
        <end position="178"/>
    </location>
</feature>
<feature type="region of interest" description="Disordered" evidence="1">
    <location>
        <begin position="81"/>
        <end position="115"/>
    </location>
</feature>
<name>A0A9R0D075_SPOFR</name>
<dbReference type="OrthoDB" id="7489878at2759"/>
<keyword evidence="2" id="KW-1185">Reference proteome</keyword>
<protein>
    <submittedName>
        <fullName evidence="3">Pupal cuticle protein 36-like</fullName>
    </submittedName>
</protein>
<dbReference type="GeneID" id="118266482"/>
<dbReference type="AlphaFoldDB" id="A0A9R0D075"/>
<evidence type="ECO:0000256" key="1">
    <source>
        <dbReference type="SAM" id="MobiDB-lite"/>
    </source>
</evidence>